<accession>A0A1F6H3C8</accession>
<organism evidence="3 4">
    <name type="scientific">Candidatus Lambdaproteobacteria bacterium RIFOXYD2_FULL_56_26</name>
    <dbReference type="NCBI Taxonomy" id="1817773"/>
    <lineage>
        <taxon>Bacteria</taxon>
        <taxon>Pseudomonadati</taxon>
        <taxon>Pseudomonadota</taxon>
        <taxon>Candidatus Lambdaproteobacteria</taxon>
    </lineage>
</organism>
<dbReference type="EMBL" id="MFNF01000001">
    <property type="protein sequence ID" value="OGH04885.1"/>
    <property type="molecule type" value="Genomic_DNA"/>
</dbReference>
<evidence type="ECO:0000313" key="3">
    <source>
        <dbReference type="EMBL" id="OGH04885.1"/>
    </source>
</evidence>
<feature type="transmembrane region" description="Helical" evidence="2">
    <location>
        <begin position="249"/>
        <end position="266"/>
    </location>
</feature>
<keyword evidence="2" id="KW-0812">Transmembrane</keyword>
<keyword evidence="2" id="KW-0472">Membrane</keyword>
<feature type="transmembrane region" description="Helical" evidence="2">
    <location>
        <begin position="272"/>
        <end position="302"/>
    </location>
</feature>
<proteinExistence type="predicted"/>
<feature type="transmembrane region" description="Helical" evidence="2">
    <location>
        <begin position="453"/>
        <end position="472"/>
    </location>
</feature>
<feature type="transmembrane region" description="Helical" evidence="2">
    <location>
        <begin position="218"/>
        <end position="237"/>
    </location>
</feature>
<protein>
    <recommendedName>
        <fullName evidence="5">Glycosyltransferase RgtA/B/C/D-like domain-containing protein</fullName>
    </recommendedName>
</protein>
<feature type="transmembrane region" description="Helical" evidence="2">
    <location>
        <begin position="40"/>
        <end position="61"/>
    </location>
</feature>
<gene>
    <name evidence="3" type="ORF">A2557_07865</name>
</gene>
<comment type="caution">
    <text evidence="3">The sequence shown here is derived from an EMBL/GenBank/DDBJ whole genome shotgun (WGS) entry which is preliminary data.</text>
</comment>
<evidence type="ECO:0008006" key="5">
    <source>
        <dbReference type="Google" id="ProtNLM"/>
    </source>
</evidence>
<dbReference type="AlphaFoldDB" id="A0A1F6H3C8"/>
<evidence type="ECO:0000256" key="1">
    <source>
        <dbReference type="SAM" id="MobiDB-lite"/>
    </source>
</evidence>
<feature type="transmembrane region" description="Helical" evidence="2">
    <location>
        <begin position="314"/>
        <end position="335"/>
    </location>
</feature>
<evidence type="ECO:0000313" key="4">
    <source>
        <dbReference type="Proteomes" id="UP000177583"/>
    </source>
</evidence>
<name>A0A1F6H3C8_9PROT</name>
<feature type="compositionally biased region" description="Low complexity" evidence="1">
    <location>
        <begin position="647"/>
        <end position="657"/>
    </location>
</feature>
<sequence>MFYLELASLAAFFLVQLLGPAVWGATSRWAKSQVLPLSPIFWLAFALAFHLVSSILFRLLCNLLPMPYWVYAGAHLLGWGYWFYRHKDQKAWIGEKLLGFTKLVFSGTGLSFLLGLIFVTQMFIRYQNKPAQIYFQDEQQRASIAQAITIAYPPPEFQVYSHSTYRYYNFAEVFAVNLAQFSHMPVVDVYMHQLLIFNWLLIFVGFWALAGAHSKRSGWIVVPLFMMFFLVQGPGGAEKILHFTLRQNTFALGLSLVAVALFLKFLDGKGKAYFYLGLTLVALITGVKLLAVTPLVAALPLIGLWALVRQRIKVVELGLGAVALVVAVLGIYRMVIYNPSLTAHQGLIYDTAHYWVGFYERQMVTPYHNTLFGWLQTYGEAHWGGTKLGLWMPFFYCLEFVALALAGWAMWGRKDFFRRPGPLFVILGGWASMEVFMLFRFDIGGSSSSIEYFLFFGAWLVSAQGAAVFAEGVAKTRNWGAAVMMVMVVLISMNLYQFKDMYAFEGLDNHFGHTSPEVNACKDLIQRSEPQDWVLHNYYRYPSMWSFNSLCARRAVLSSQVRGAINQDNLVYDAIRPLADRYFLGQMDQAEAAQFLANHEVKWVMWNYRLTDMLPSGQALLETVFDAQENVTLYRVRQEMLPPRGEPGTALPPGAKAPAPPVP</sequence>
<feature type="region of interest" description="Disordered" evidence="1">
    <location>
        <begin position="642"/>
        <end position="663"/>
    </location>
</feature>
<feature type="transmembrane region" description="Helical" evidence="2">
    <location>
        <begin position="194"/>
        <end position="212"/>
    </location>
</feature>
<dbReference type="Proteomes" id="UP000177583">
    <property type="component" value="Unassembled WGS sequence"/>
</dbReference>
<evidence type="ECO:0000256" key="2">
    <source>
        <dbReference type="SAM" id="Phobius"/>
    </source>
</evidence>
<feature type="transmembrane region" description="Helical" evidence="2">
    <location>
        <begin position="390"/>
        <end position="411"/>
    </location>
</feature>
<reference evidence="3 4" key="1">
    <citation type="journal article" date="2016" name="Nat. Commun.">
        <title>Thousands of microbial genomes shed light on interconnected biogeochemical processes in an aquifer system.</title>
        <authorList>
            <person name="Anantharaman K."/>
            <person name="Brown C.T."/>
            <person name="Hug L.A."/>
            <person name="Sharon I."/>
            <person name="Castelle C.J."/>
            <person name="Probst A.J."/>
            <person name="Thomas B.C."/>
            <person name="Singh A."/>
            <person name="Wilkins M.J."/>
            <person name="Karaoz U."/>
            <person name="Brodie E.L."/>
            <person name="Williams K.H."/>
            <person name="Hubbard S.S."/>
            <person name="Banfield J.F."/>
        </authorList>
    </citation>
    <scope>NUCLEOTIDE SEQUENCE [LARGE SCALE GENOMIC DNA]</scope>
</reference>
<keyword evidence="2" id="KW-1133">Transmembrane helix</keyword>
<feature type="transmembrane region" description="Helical" evidence="2">
    <location>
        <begin position="104"/>
        <end position="124"/>
    </location>
</feature>
<feature type="transmembrane region" description="Helical" evidence="2">
    <location>
        <begin position="423"/>
        <end position="441"/>
    </location>
</feature>
<feature type="transmembrane region" description="Helical" evidence="2">
    <location>
        <begin position="479"/>
        <end position="498"/>
    </location>
</feature>
<feature type="transmembrane region" description="Helical" evidence="2">
    <location>
        <begin position="68"/>
        <end position="84"/>
    </location>
</feature>